<dbReference type="EMBL" id="CP109109">
    <property type="protein sequence ID" value="WSB98429.1"/>
    <property type="molecule type" value="Genomic_DNA"/>
</dbReference>
<keyword evidence="2" id="KW-1185">Reference proteome</keyword>
<name>A0ACD4ZJ83_9ACTN</name>
<reference evidence="1" key="1">
    <citation type="submission" date="2022-10" db="EMBL/GenBank/DDBJ databases">
        <title>The complete genomes of actinobacterial strains from the NBC collection.</title>
        <authorList>
            <person name="Joergensen T.S."/>
            <person name="Alvarez Arevalo M."/>
            <person name="Sterndorff E.B."/>
            <person name="Faurdal D."/>
            <person name="Vuksanovic O."/>
            <person name="Mourched A.-S."/>
            <person name="Charusanti P."/>
            <person name="Shaw S."/>
            <person name="Blin K."/>
            <person name="Weber T."/>
        </authorList>
    </citation>
    <scope>NUCLEOTIDE SEQUENCE</scope>
    <source>
        <strain evidence="1">NBC 01771</strain>
    </source>
</reference>
<proteinExistence type="predicted"/>
<sequence length="80" mass="8278">MEPVTDPALWGVVSIALSAIVLAVGVLYAVMPTADGGVPPVPLDAEEGYTYTCYCCPDPVRVTIRAPQAHLVGRAPGRAA</sequence>
<dbReference type="Proteomes" id="UP001348369">
    <property type="component" value="Chromosome"/>
</dbReference>
<evidence type="ECO:0000313" key="2">
    <source>
        <dbReference type="Proteomes" id="UP001348369"/>
    </source>
</evidence>
<accession>A0ACD4ZJ83</accession>
<protein>
    <submittedName>
        <fullName evidence="1">Uncharacterized protein</fullName>
    </submittedName>
</protein>
<evidence type="ECO:0000313" key="1">
    <source>
        <dbReference type="EMBL" id="WSB98429.1"/>
    </source>
</evidence>
<organism evidence="1 2">
    <name type="scientific">Streptomyces scopuliridis</name>
    <dbReference type="NCBI Taxonomy" id="452529"/>
    <lineage>
        <taxon>Bacteria</taxon>
        <taxon>Bacillati</taxon>
        <taxon>Actinomycetota</taxon>
        <taxon>Actinomycetes</taxon>
        <taxon>Kitasatosporales</taxon>
        <taxon>Streptomycetaceae</taxon>
        <taxon>Streptomyces</taxon>
    </lineage>
</organism>
<gene>
    <name evidence="1" type="ORF">OG835_16280</name>
</gene>